<organism evidence="3 4">
    <name type="scientific">Candidatus Anaerobiospirillum merdipullorum</name>
    <dbReference type="NCBI Taxonomy" id="2838450"/>
    <lineage>
        <taxon>Bacteria</taxon>
        <taxon>Pseudomonadati</taxon>
        <taxon>Pseudomonadota</taxon>
        <taxon>Gammaproteobacteria</taxon>
        <taxon>Aeromonadales</taxon>
        <taxon>Succinivibrionaceae</taxon>
        <taxon>Anaerobiospirillum</taxon>
    </lineage>
</organism>
<evidence type="ECO:0000256" key="1">
    <source>
        <dbReference type="SAM" id="Phobius"/>
    </source>
</evidence>
<protein>
    <submittedName>
        <fullName evidence="3">TrbC/VirB2 family protein</fullName>
    </submittedName>
</protein>
<dbReference type="AlphaFoldDB" id="A0A9E2KN82"/>
<evidence type="ECO:0000256" key="2">
    <source>
        <dbReference type="SAM" id="SignalP"/>
    </source>
</evidence>
<feature type="transmembrane region" description="Helical" evidence="1">
    <location>
        <begin position="59"/>
        <end position="78"/>
    </location>
</feature>
<name>A0A9E2KN82_9GAMM</name>
<feature type="signal peptide" evidence="2">
    <location>
        <begin position="1"/>
        <end position="35"/>
    </location>
</feature>
<gene>
    <name evidence="3" type="ORF">IAA31_03625</name>
</gene>
<dbReference type="EMBL" id="JAHLFG010000038">
    <property type="protein sequence ID" value="MBU3826561.1"/>
    <property type="molecule type" value="Genomic_DNA"/>
</dbReference>
<proteinExistence type="predicted"/>
<evidence type="ECO:0000313" key="4">
    <source>
        <dbReference type="Proteomes" id="UP000824150"/>
    </source>
</evidence>
<reference evidence="3" key="2">
    <citation type="submission" date="2021-04" db="EMBL/GenBank/DDBJ databases">
        <authorList>
            <person name="Gilroy R."/>
        </authorList>
    </citation>
    <scope>NUCLEOTIDE SEQUENCE</scope>
    <source>
        <strain evidence="3">687</strain>
    </source>
</reference>
<keyword evidence="1" id="KW-0812">Transmembrane</keyword>
<keyword evidence="1" id="KW-0472">Membrane</keyword>
<feature type="transmembrane region" description="Helical" evidence="1">
    <location>
        <begin position="90"/>
        <end position="111"/>
    </location>
</feature>
<dbReference type="Proteomes" id="UP000824150">
    <property type="component" value="Unassembled WGS sequence"/>
</dbReference>
<evidence type="ECO:0000313" key="3">
    <source>
        <dbReference type="EMBL" id="MBU3826561.1"/>
    </source>
</evidence>
<sequence>MQMKTNFRTLKTWLLKGGGYSLLAFTLLSLHSAQAAESMGNSLPYESWLRTLQQSLTGPVAFSVAMIGIVSCGATLIFAGGEIGRFMRALIYVVMVMTMLIGANSLMTRFFNGASIGTVTASAPQLPPTEMPDMPHGKRMQMTLHPAHMLSVGPIFNVDISIMPQMQRKLLIEARKARC</sequence>
<keyword evidence="2" id="KW-0732">Signal</keyword>
<reference evidence="3" key="1">
    <citation type="journal article" date="2021" name="PeerJ">
        <title>Extensive microbial diversity within the chicken gut microbiome revealed by metagenomics and culture.</title>
        <authorList>
            <person name="Gilroy R."/>
            <person name="Ravi A."/>
            <person name="Getino M."/>
            <person name="Pursley I."/>
            <person name="Horton D.L."/>
            <person name="Alikhan N.F."/>
            <person name="Baker D."/>
            <person name="Gharbi K."/>
            <person name="Hall N."/>
            <person name="Watson M."/>
            <person name="Adriaenssens E.M."/>
            <person name="Foster-Nyarko E."/>
            <person name="Jarju S."/>
            <person name="Secka A."/>
            <person name="Antonio M."/>
            <person name="Oren A."/>
            <person name="Chaudhuri R.R."/>
            <person name="La Ragione R."/>
            <person name="Hildebrand F."/>
            <person name="Pallen M.J."/>
        </authorList>
    </citation>
    <scope>NUCLEOTIDE SEQUENCE</scope>
    <source>
        <strain evidence="3">687</strain>
    </source>
</reference>
<keyword evidence="1" id="KW-1133">Transmembrane helix</keyword>
<dbReference type="InterPro" id="IPR007039">
    <property type="entry name" value="TrbC/VirB2"/>
</dbReference>
<dbReference type="Pfam" id="PF04956">
    <property type="entry name" value="TrbC"/>
    <property type="match status" value="1"/>
</dbReference>
<accession>A0A9E2KN82</accession>
<feature type="chain" id="PRO_5038499844" evidence="2">
    <location>
        <begin position="36"/>
        <end position="179"/>
    </location>
</feature>
<comment type="caution">
    <text evidence="3">The sequence shown here is derived from an EMBL/GenBank/DDBJ whole genome shotgun (WGS) entry which is preliminary data.</text>
</comment>